<feature type="domain" description="Solute-binding protein family 5" evidence="4">
    <location>
        <begin position="92"/>
        <end position="434"/>
    </location>
</feature>
<proteinExistence type="inferred from homology"/>
<dbReference type="PANTHER" id="PTHR30290">
    <property type="entry name" value="PERIPLASMIC BINDING COMPONENT OF ABC TRANSPORTER"/>
    <property type="match status" value="1"/>
</dbReference>
<evidence type="ECO:0000256" key="2">
    <source>
        <dbReference type="ARBA" id="ARBA00022448"/>
    </source>
</evidence>
<evidence type="ECO:0000256" key="3">
    <source>
        <dbReference type="ARBA" id="ARBA00022729"/>
    </source>
</evidence>
<organism evidence="5 6">
    <name type="scientific">Tamaricihabitans halophyticus</name>
    <dbReference type="NCBI Taxonomy" id="1262583"/>
    <lineage>
        <taxon>Bacteria</taxon>
        <taxon>Bacillati</taxon>
        <taxon>Actinomycetota</taxon>
        <taxon>Actinomycetes</taxon>
        <taxon>Pseudonocardiales</taxon>
        <taxon>Pseudonocardiaceae</taxon>
        <taxon>Tamaricihabitans</taxon>
    </lineage>
</organism>
<gene>
    <name evidence="5" type="ORF">EV191_11668</name>
</gene>
<dbReference type="SUPFAM" id="SSF53850">
    <property type="entry name" value="Periplasmic binding protein-like II"/>
    <property type="match status" value="1"/>
</dbReference>
<dbReference type="InterPro" id="IPR039424">
    <property type="entry name" value="SBP_5"/>
</dbReference>
<dbReference type="Gene3D" id="3.90.76.10">
    <property type="entry name" value="Dipeptide-binding Protein, Domain 1"/>
    <property type="match status" value="1"/>
</dbReference>
<evidence type="ECO:0000259" key="4">
    <source>
        <dbReference type="Pfam" id="PF00496"/>
    </source>
</evidence>
<comment type="similarity">
    <text evidence="1">Belongs to the bacterial solute-binding protein 5 family.</text>
</comment>
<dbReference type="GO" id="GO:1904680">
    <property type="term" value="F:peptide transmembrane transporter activity"/>
    <property type="evidence" value="ECO:0007669"/>
    <property type="project" value="TreeGrafter"/>
</dbReference>
<dbReference type="Gene3D" id="3.40.190.10">
    <property type="entry name" value="Periplasmic binding protein-like II"/>
    <property type="match status" value="1"/>
</dbReference>
<dbReference type="RefSeq" id="WP_207894696.1">
    <property type="nucleotide sequence ID" value="NZ_SLXQ01000016.1"/>
</dbReference>
<reference evidence="5 6" key="1">
    <citation type="submission" date="2019-03" db="EMBL/GenBank/DDBJ databases">
        <title>Genomic Encyclopedia of Type Strains, Phase IV (KMG-IV): sequencing the most valuable type-strain genomes for metagenomic binning, comparative biology and taxonomic classification.</title>
        <authorList>
            <person name="Goeker M."/>
        </authorList>
    </citation>
    <scope>NUCLEOTIDE SEQUENCE [LARGE SCALE GENOMIC DNA]</scope>
    <source>
        <strain evidence="5 6">DSM 45765</strain>
    </source>
</reference>
<dbReference type="GO" id="GO:0043190">
    <property type="term" value="C:ATP-binding cassette (ABC) transporter complex"/>
    <property type="evidence" value="ECO:0007669"/>
    <property type="project" value="InterPro"/>
</dbReference>
<evidence type="ECO:0000256" key="1">
    <source>
        <dbReference type="ARBA" id="ARBA00005695"/>
    </source>
</evidence>
<dbReference type="InterPro" id="IPR000914">
    <property type="entry name" value="SBP_5_dom"/>
</dbReference>
<dbReference type="GO" id="GO:0042597">
    <property type="term" value="C:periplasmic space"/>
    <property type="evidence" value="ECO:0007669"/>
    <property type="project" value="UniProtKB-ARBA"/>
</dbReference>
<dbReference type="AlphaFoldDB" id="A0A4V2SS79"/>
<dbReference type="Gene3D" id="3.10.105.10">
    <property type="entry name" value="Dipeptide-binding Protein, Domain 3"/>
    <property type="match status" value="1"/>
</dbReference>
<dbReference type="GO" id="GO:0015833">
    <property type="term" value="P:peptide transport"/>
    <property type="evidence" value="ECO:0007669"/>
    <property type="project" value="TreeGrafter"/>
</dbReference>
<dbReference type="PIRSF" id="PIRSF002741">
    <property type="entry name" value="MppA"/>
    <property type="match status" value="1"/>
</dbReference>
<dbReference type="InterPro" id="IPR006311">
    <property type="entry name" value="TAT_signal"/>
</dbReference>
<accession>A0A4V2SS79</accession>
<sequence>MSTQHPPRQGPRYTRRDLLRFGGLAVPALGASWLLAGCGGPSAASAAGNVLRVTQSEDPKTLDPQKQGDMPSMNVLINMFDTLTSRDQRNRLAPRLALSWASLDEHTWRFRLRPGVRFHNDEPCDANAVKFSLERLLDPSTASPIVELRYVAGATVIDQHTVDVHTSQPDPILPAKVSLFGGVIVPPNYLDRVGSDGFAREPVGTGPFRFESWERDHELRLRANPTHWSGKPALSGLVFRPMPNPASALAALQSDEVDLVANLTPDAARQLDGYAGVTIDSYPGIRTAYLSLNTEDGPLRDRRVRRALNHAVDVPLLIDAVLDGKAREVPTMIPRESFGFDDSVTPFTRDVALAKRLLAEAGYPDGFDTTLTASNDDAQVAQAISGLLRKAGIRASVNLLDPGTYSDRLTSDNRAALGPIYLAASTGWTVDGQSNVQSNVRRDRRQSRWRSREADQLIDAQELSTSDSERLRAFGRLQRLLKEEAPFVYLYQLDSIFARNDRPRWRPNVVGSLNMASAEVTDG</sequence>
<name>A0A4V2SS79_9PSEU</name>
<comment type="caution">
    <text evidence="5">The sequence shown here is derived from an EMBL/GenBank/DDBJ whole genome shotgun (WGS) entry which is preliminary data.</text>
</comment>
<dbReference type="InterPro" id="IPR030678">
    <property type="entry name" value="Peptide/Ni-bd"/>
</dbReference>
<keyword evidence="3" id="KW-0732">Signal</keyword>
<protein>
    <submittedName>
        <fullName evidence="5">Peptide/nickel transport system substrate-binding protein</fullName>
    </submittedName>
</protein>
<evidence type="ECO:0000313" key="6">
    <source>
        <dbReference type="Proteomes" id="UP000294911"/>
    </source>
</evidence>
<keyword evidence="2" id="KW-0813">Transport</keyword>
<evidence type="ECO:0000313" key="5">
    <source>
        <dbReference type="EMBL" id="TCP45426.1"/>
    </source>
</evidence>
<dbReference type="Proteomes" id="UP000294911">
    <property type="component" value="Unassembled WGS sequence"/>
</dbReference>
<dbReference type="PROSITE" id="PS51318">
    <property type="entry name" value="TAT"/>
    <property type="match status" value="1"/>
</dbReference>
<dbReference type="EMBL" id="SLXQ01000016">
    <property type="protein sequence ID" value="TCP45426.1"/>
    <property type="molecule type" value="Genomic_DNA"/>
</dbReference>
<dbReference type="Pfam" id="PF00496">
    <property type="entry name" value="SBP_bac_5"/>
    <property type="match status" value="1"/>
</dbReference>
<keyword evidence="6" id="KW-1185">Reference proteome</keyword>
<dbReference type="PANTHER" id="PTHR30290:SF9">
    <property type="entry name" value="OLIGOPEPTIDE-BINDING PROTEIN APPA"/>
    <property type="match status" value="1"/>
</dbReference>